<protein>
    <submittedName>
        <fullName evidence="1">HK97 gp10 family phage protein</fullName>
    </submittedName>
</protein>
<proteinExistence type="predicted"/>
<dbReference type="EMBL" id="JAODYY010000015">
    <property type="protein sequence ID" value="MDH0126676.1"/>
    <property type="molecule type" value="Genomic_DNA"/>
</dbReference>
<gene>
    <name evidence="1" type="ORF">N7376_22120</name>
</gene>
<organism evidence="1 2">
    <name type="scientific">Brucella intermedia GD04153</name>
    <dbReference type="NCBI Taxonomy" id="2975438"/>
    <lineage>
        <taxon>Bacteria</taxon>
        <taxon>Pseudomonadati</taxon>
        <taxon>Pseudomonadota</taxon>
        <taxon>Alphaproteobacteria</taxon>
        <taxon>Hyphomicrobiales</taxon>
        <taxon>Brucellaceae</taxon>
        <taxon>Brucella/Ochrobactrum group</taxon>
        <taxon>Brucella</taxon>
    </lineage>
</organism>
<name>A0AA42H107_9HYPH</name>
<dbReference type="InterPro" id="IPR010064">
    <property type="entry name" value="HK97-gp10_tail"/>
</dbReference>
<dbReference type="Proteomes" id="UP001158087">
    <property type="component" value="Unassembled WGS sequence"/>
</dbReference>
<accession>A0AA42H107</accession>
<evidence type="ECO:0000313" key="2">
    <source>
        <dbReference type="Proteomes" id="UP001158087"/>
    </source>
</evidence>
<sequence>MATGARIIGLAKLQKKLNAMPQIAKEEIKKALEQSADEIVELAKNLVPEDTGELRESIGWTYGKVPRGAMTLGKVFASKLATDLTITIYAGNSEAYYARFVEFGTQKMSARPYFYPSYRANKKKAQSRIRRSITRAAKKAAAL</sequence>
<dbReference type="AlphaFoldDB" id="A0AA42H107"/>
<dbReference type="NCBIfam" id="TIGR01725">
    <property type="entry name" value="phge_HK97_gp10"/>
    <property type="match status" value="1"/>
</dbReference>
<evidence type="ECO:0000313" key="1">
    <source>
        <dbReference type="EMBL" id="MDH0126676.1"/>
    </source>
</evidence>
<comment type="caution">
    <text evidence="1">The sequence shown here is derived from an EMBL/GenBank/DDBJ whole genome shotgun (WGS) entry which is preliminary data.</text>
</comment>
<reference evidence="1" key="1">
    <citation type="submission" date="2022-09" db="EMBL/GenBank/DDBJ databases">
        <title>Intensive care unit water sources are persistently colonized with multi-drug resistant bacteria and are the site of extensive horizontal gene transfer of antibiotic resistance genes.</title>
        <authorList>
            <person name="Diorio-Toth L."/>
        </authorList>
    </citation>
    <scope>NUCLEOTIDE SEQUENCE</scope>
    <source>
        <strain evidence="1">GD04153</strain>
    </source>
</reference>
<dbReference type="Pfam" id="PF04883">
    <property type="entry name" value="HK97-gp10_like"/>
    <property type="match status" value="1"/>
</dbReference>